<dbReference type="AlphaFoldDB" id="A0A4T0R0P4"/>
<keyword evidence="4" id="KW-0234">DNA repair</keyword>
<dbReference type="Gene3D" id="3.70.10.10">
    <property type="match status" value="1"/>
</dbReference>
<proteinExistence type="inferred from homology"/>
<dbReference type="Proteomes" id="UP000310708">
    <property type="component" value="Unassembled WGS sequence"/>
</dbReference>
<dbReference type="EMBL" id="SPRH01000040">
    <property type="protein sequence ID" value="TIB98190.1"/>
    <property type="molecule type" value="Genomic_DNA"/>
</dbReference>
<evidence type="ECO:0000256" key="2">
    <source>
        <dbReference type="ARBA" id="ARBA00010991"/>
    </source>
</evidence>
<dbReference type="EMBL" id="SPRO01000020">
    <property type="protein sequence ID" value="TIC30188.1"/>
    <property type="molecule type" value="Genomic_DNA"/>
</dbReference>
<evidence type="ECO:0000313" key="8">
    <source>
        <dbReference type="EMBL" id="TIC30188.1"/>
    </source>
</evidence>
<evidence type="ECO:0000256" key="5">
    <source>
        <dbReference type="ARBA" id="ARBA00023242"/>
    </source>
</evidence>
<reference evidence="12 13" key="1">
    <citation type="submission" date="2019-03" db="EMBL/GenBank/DDBJ databases">
        <title>Sequencing 25 genomes of Wallemia mellicola.</title>
        <authorList>
            <person name="Gostincar C."/>
        </authorList>
    </citation>
    <scope>NUCLEOTIDE SEQUENCE [LARGE SCALE GENOMIC DNA]</scope>
    <source>
        <strain evidence="7 14">EXF-1262</strain>
        <strain evidence="10 15">EXF-1274</strain>
        <strain evidence="9 12">EXF-1277</strain>
        <strain evidence="6 16">EXF-6152</strain>
        <strain evidence="11 17">EXF-757</strain>
        <strain evidence="8 13">EXF-8738</strain>
    </source>
</reference>
<evidence type="ECO:0000313" key="10">
    <source>
        <dbReference type="EMBL" id="TIC63135.1"/>
    </source>
</evidence>
<evidence type="ECO:0000313" key="9">
    <source>
        <dbReference type="EMBL" id="TIC59933.1"/>
    </source>
</evidence>
<sequence>MTLLTAHASEIRSLHAVLKSIGFSKCVQTAILHIREAGLQLSVEVGLEMVANAYIPSSYFDEYTYNSDEESISMEISISSLIETMNIYGTATFTSDLHSSEQGGLIGTTQLKLSYEGYGYPLVLDIPRRITPPLDQQDGSIWAPMTTVELKTYDRDDRDILPFDHENLQMKVIMHSGWLLDALSALDPHVQVLTLTSPADASRNAAALRLSAISETASLEFDFPETEMAATREDGPIDSISRWIDGIVSEKYKASHLMHALKAIQASHKTSLRINDDGVLSLQAMVLDAHKKQAFVDFVCRPVEADEDDF</sequence>
<dbReference type="PANTHER" id="PTHR10870:SF0">
    <property type="entry name" value="CELL CYCLE CHECKPOINT PROTEIN RAD1"/>
    <property type="match status" value="1"/>
</dbReference>
<dbReference type="PRINTS" id="PR01245">
    <property type="entry name" value="RAD1REC1"/>
</dbReference>
<dbReference type="Proteomes" id="UP000305647">
    <property type="component" value="Unassembled WGS sequence"/>
</dbReference>
<evidence type="ECO:0000313" key="7">
    <source>
        <dbReference type="EMBL" id="TIB98190.1"/>
    </source>
</evidence>
<evidence type="ECO:0000256" key="1">
    <source>
        <dbReference type="ARBA" id="ARBA00004123"/>
    </source>
</evidence>
<dbReference type="Proteomes" id="UP000307169">
    <property type="component" value="Unassembled WGS sequence"/>
</dbReference>
<evidence type="ECO:0000313" key="15">
    <source>
        <dbReference type="Proteomes" id="UP000309601"/>
    </source>
</evidence>
<evidence type="ECO:0000256" key="3">
    <source>
        <dbReference type="ARBA" id="ARBA00022763"/>
    </source>
</evidence>
<keyword evidence="5" id="KW-0539">Nucleus</keyword>
<evidence type="ECO:0000313" key="11">
    <source>
        <dbReference type="EMBL" id="TIC65046.1"/>
    </source>
</evidence>
<evidence type="ECO:0000313" key="13">
    <source>
        <dbReference type="Proteomes" id="UP000305647"/>
    </source>
</evidence>
<dbReference type="EMBL" id="SPRW01000039">
    <property type="protein sequence ID" value="TIC63135.1"/>
    <property type="molecule type" value="Genomic_DNA"/>
</dbReference>
<dbReference type="PANTHER" id="PTHR10870">
    <property type="entry name" value="CELL CYCLE CHECKPOINT PROTEIN RAD1"/>
    <property type="match status" value="1"/>
</dbReference>
<gene>
    <name evidence="11" type="ORF">E3Q01_02379</name>
    <name evidence="10" type="ORF">E3Q02_03186</name>
    <name evidence="9" type="ORF">E3Q03_03608</name>
    <name evidence="8" type="ORF">E3Q10_02206</name>
    <name evidence="7" type="ORF">E3Q17_03098</name>
    <name evidence="6" type="ORF">E3Q22_02670</name>
</gene>
<comment type="caution">
    <text evidence="8">The sequence shown here is derived from an EMBL/GenBank/DDBJ whole genome shotgun (WGS) entry which is preliminary data.</text>
</comment>
<comment type="subcellular location">
    <subcellularLocation>
        <location evidence="1">Nucleus</location>
    </subcellularLocation>
</comment>
<dbReference type="EMBL" id="SPRX01000027">
    <property type="protein sequence ID" value="TIC65046.1"/>
    <property type="molecule type" value="Genomic_DNA"/>
</dbReference>
<keyword evidence="3" id="KW-0227">DNA damage</keyword>
<evidence type="ECO:0000313" key="6">
    <source>
        <dbReference type="EMBL" id="TIB78325.1"/>
    </source>
</evidence>
<dbReference type="Proteomes" id="UP000310685">
    <property type="component" value="Unassembled WGS sequence"/>
</dbReference>
<dbReference type="GO" id="GO:0000077">
    <property type="term" value="P:DNA damage checkpoint signaling"/>
    <property type="evidence" value="ECO:0007669"/>
    <property type="project" value="InterPro"/>
</dbReference>
<accession>A0A4T0R0P4</accession>
<evidence type="ECO:0000313" key="17">
    <source>
        <dbReference type="Proteomes" id="UP000310708"/>
    </source>
</evidence>
<organism evidence="8 13">
    <name type="scientific">Wallemia mellicola</name>
    <dbReference type="NCBI Taxonomy" id="1708541"/>
    <lineage>
        <taxon>Eukaryota</taxon>
        <taxon>Fungi</taxon>
        <taxon>Dikarya</taxon>
        <taxon>Basidiomycota</taxon>
        <taxon>Wallemiomycotina</taxon>
        <taxon>Wallemiomycetes</taxon>
        <taxon>Wallemiales</taxon>
        <taxon>Wallemiaceae</taxon>
        <taxon>Wallemia</taxon>
    </lineage>
</organism>
<evidence type="ECO:0008006" key="18">
    <source>
        <dbReference type="Google" id="ProtNLM"/>
    </source>
</evidence>
<name>A0A4T0R0P4_9BASI</name>
<dbReference type="InterPro" id="IPR003021">
    <property type="entry name" value="Rad1_Rec1_Rad17"/>
</dbReference>
<evidence type="ECO:0000313" key="16">
    <source>
        <dbReference type="Proteomes" id="UP000310685"/>
    </source>
</evidence>
<evidence type="ECO:0000313" key="14">
    <source>
        <dbReference type="Proteomes" id="UP000307169"/>
    </source>
</evidence>
<dbReference type="OrthoDB" id="337581at2759"/>
<dbReference type="EMBL" id="SPRC01000027">
    <property type="protein sequence ID" value="TIB78325.1"/>
    <property type="molecule type" value="Genomic_DNA"/>
</dbReference>
<dbReference type="Proteomes" id="UP000309601">
    <property type="component" value="Unassembled WGS sequence"/>
</dbReference>
<evidence type="ECO:0000256" key="4">
    <source>
        <dbReference type="ARBA" id="ARBA00023204"/>
    </source>
</evidence>
<dbReference type="Proteomes" id="UP000305362">
    <property type="component" value="Unassembled WGS sequence"/>
</dbReference>
<comment type="similarity">
    <text evidence="2">Belongs to the rad1 family.</text>
</comment>
<protein>
    <recommendedName>
        <fullName evidence="18">Rad1-domain-containing protein</fullName>
    </recommendedName>
</protein>
<evidence type="ECO:0000313" key="12">
    <source>
        <dbReference type="Proteomes" id="UP000305362"/>
    </source>
</evidence>
<dbReference type="GO" id="GO:0006281">
    <property type="term" value="P:DNA repair"/>
    <property type="evidence" value="ECO:0007669"/>
    <property type="project" value="UniProtKB-KW"/>
</dbReference>
<dbReference type="GO" id="GO:0030896">
    <property type="term" value="C:checkpoint clamp complex"/>
    <property type="evidence" value="ECO:0007669"/>
    <property type="project" value="TreeGrafter"/>
</dbReference>
<dbReference type="EMBL" id="SPRV01000052">
    <property type="protein sequence ID" value="TIC59933.1"/>
    <property type="molecule type" value="Genomic_DNA"/>
</dbReference>
<dbReference type="Pfam" id="PF02144">
    <property type="entry name" value="Rad1"/>
    <property type="match status" value="1"/>
</dbReference>